<gene>
    <name evidence="3" type="ORF">Pfra01_000238500</name>
</gene>
<dbReference type="AlphaFoldDB" id="A0A9W6WXB9"/>
<evidence type="ECO:0000256" key="2">
    <source>
        <dbReference type="SAM" id="Phobius"/>
    </source>
</evidence>
<proteinExistence type="predicted"/>
<keyword evidence="2" id="KW-0812">Transmembrane</keyword>
<feature type="transmembrane region" description="Helical" evidence="2">
    <location>
        <begin position="1013"/>
        <end position="1041"/>
    </location>
</feature>
<reference evidence="3" key="1">
    <citation type="submission" date="2023-04" db="EMBL/GenBank/DDBJ databases">
        <title>Phytophthora fragariaefolia NBRC 109709.</title>
        <authorList>
            <person name="Ichikawa N."/>
            <person name="Sato H."/>
            <person name="Tonouchi N."/>
        </authorList>
    </citation>
    <scope>NUCLEOTIDE SEQUENCE</scope>
    <source>
        <strain evidence="3">NBRC 109709</strain>
    </source>
</reference>
<sequence>MPLRCHAAGVSSTRSPVKLHLPQVPKQRVDAGIGREPLDGYSFSAGRRIRSADIKHQHYHYSFIIHALQQKQEIIHPVALPILMREYSLDTHRPIATVEGPTAAGYRHMPDLVRHDPPQSGPTSSPTPGTIQTPSAAVSYAAASTSNGYTSEESDYSVVTPSDEQNYQDMSFLQAANTSELVDVVAGLSTGDLTAVAPQQPQQKFAGKVIKGKTSKTSWGAKYSAKRITNTCKTPEEAAHAYDDYLKANYPQKFAKFANFCDKCGKFVNPLGLPQFQSECECAASSPTGSSAPVPSSVSPKKEIFDRQQITTPTAATPSLVPPTAPSPGGGPSTASSNVLNVMGASNHSLDLNPADEDNAAFLSRRSSNLSVGSLKFSFSEDTEQFFSESYNDVAKIASDRGGAAVGDEQQQQQQDQKRDSLPIAVISSAVDSFTQEDNLDQIIKDINRSSSSHSLLKGTTVEERMDNNSMGSLATTGSSSGSGKMSELGSLNHLGGIQVEPTKSNSFDFDVDELDELTKYFLSENDAAAVIQREMQSNSATIQQNPTMTGALNPQFKKIHSLDFDSDNTMTSSSRSGIVMSEVKMEDTEMMNPFMIPAAANGAMILPPGSPPPAIIKIQTRFLEKYWRNDRKNIQCFPYCPEHGDYYRVRIENLQHRGKGVCRAAVKAHVSIPAPAGASVMQPGLLVLARCNSTFSRDMTLSEQQFLNMAEMKSLQGVSAIGVIDNFAPLSNGMAGVQFDVTFHPDVWKFEFDLPKKRRHLQGSSPAASSHGNDGDGSDPLAAEFLYFFEIDVFYSRDKTMFERLGHTESINFQIGNTRTLLRQRNRMAGEFNSSGGPQAHAAQNDNDKLVDADEMPEKKRIRLIRGKDGVSMSDDSSRGLTARKLSEGYITGDKISSASKWDLLVDKSAPLNVDEYFRTDSKDSLFDREAGTQELPEVKTDVWKDADDDSDDLQQTATSDYRPYISPKQKSDYVQTADSPVATAIPIKPSTNTRIAIPGPSTKESYSLPKLLGYSFVCVPLSVLFIPVGILLLLGFLVVPPAASGIVSALDALSDMELSRANSTCISRDQRLVLNRLAEQKVDSNGKLKGGLFRYHGKDEVWGRIFYFSGAKFVVSMVSLIPTFVLALFAGFLYPIRPASAAIADAACSCALWSREYTRETTGKPLTGGTQYEEVGGLV</sequence>
<feature type="region of interest" description="Disordered" evidence="1">
    <location>
        <begin position="110"/>
        <end position="133"/>
    </location>
</feature>
<feature type="compositionally biased region" description="Low complexity" evidence="1">
    <location>
        <begin position="470"/>
        <end position="485"/>
    </location>
</feature>
<keyword evidence="2" id="KW-1133">Transmembrane helix</keyword>
<keyword evidence="4" id="KW-1185">Reference proteome</keyword>
<feature type="region of interest" description="Disordered" evidence="1">
    <location>
        <begin position="401"/>
        <end position="421"/>
    </location>
</feature>
<dbReference type="OrthoDB" id="164060at2759"/>
<keyword evidence="2" id="KW-0472">Membrane</keyword>
<evidence type="ECO:0000313" key="4">
    <source>
        <dbReference type="Proteomes" id="UP001165121"/>
    </source>
</evidence>
<feature type="region of interest" description="Disordered" evidence="1">
    <location>
        <begin position="312"/>
        <end position="339"/>
    </location>
</feature>
<feature type="compositionally biased region" description="Low complexity" evidence="1">
    <location>
        <begin position="121"/>
        <end position="133"/>
    </location>
</feature>
<accession>A0A9W6WXB9</accession>
<dbReference type="EMBL" id="BSXT01000194">
    <property type="protein sequence ID" value="GMF20331.1"/>
    <property type="molecule type" value="Genomic_DNA"/>
</dbReference>
<name>A0A9W6WXB9_9STRA</name>
<evidence type="ECO:0000256" key="1">
    <source>
        <dbReference type="SAM" id="MobiDB-lite"/>
    </source>
</evidence>
<evidence type="ECO:0000313" key="3">
    <source>
        <dbReference type="EMBL" id="GMF20331.1"/>
    </source>
</evidence>
<feature type="transmembrane region" description="Helical" evidence="2">
    <location>
        <begin position="1115"/>
        <end position="1136"/>
    </location>
</feature>
<dbReference type="Proteomes" id="UP001165121">
    <property type="component" value="Unassembled WGS sequence"/>
</dbReference>
<comment type="caution">
    <text evidence="3">The sequence shown here is derived from an EMBL/GenBank/DDBJ whole genome shotgun (WGS) entry which is preliminary data.</text>
</comment>
<feature type="region of interest" description="Disordered" evidence="1">
    <location>
        <begin position="462"/>
        <end position="485"/>
    </location>
</feature>
<protein>
    <submittedName>
        <fullName evidence="3">Unnamed protein product</fullName>
    </submittedName>
</protein>
<organism evidence="3 4">
    <name type="scientific">Phytophthora fragariaefolia</name>
    <dbReference type="NCBI Taxonomy" id="1490495"/>
    <lineage>
        <taxon>Eukaryota</taxon>
        <taxon>Sar</taxon>
        <taxon>Stramenopiles</taxon>
        <taxon>Oomycota</taxon>
        <taxon>Peronosporomycetes</taxon>
        <taxon>Peronosporales</taxon>
        <taxon>Peronosporaceae</taxon>
        <taxon>Phytophthora</taxon>
    </lineage>
</organism>